<accession>A0A1I5R7V5</accession>
<dbReference type="AlphaFoldDB" id="A0A1I5R7V5"/>
<dbReference type="OrthoDB" id="679723at2"/>
<dbReference type="EMBL" id="FOXQ01000001">
    <property type="protein sequence ID" value="SFP54490.1"/>
    <property type="molecule type" value="Genomic_DNA"/>
</dbReference>
<gene>
    <name evidence="1" type="ORF">SAMN05444277_101116</name>
</gene>
<name>A0A1I5R7V5_9BACT</name>
<proteinExistence type="predicted"/>
<dbReference type="Proteomes" id="UP000199031">
    <property type="component" value="Unassembled WGS sequence"/>
</dbReference>
<organism evidence="1 2">
    <name type="scientific">Parafilimonas terrae</name>
    <dbReference type="NCBI Taxonomy" id="1465490"/>
    <lineage>
        <taxon>Bacteria</taxon>
        <taxon>Pseudomonadati</taxon>
        <taxon>Bacteroidota</taxon>
        <taxon>Chitinophagia</taxon>
        <taxon>Chitinophagales</taxon>
        <taxon>Chitinophagaceae</taxon>
        <taxon>Parafilimonas</taxon>
    </lineage>
</organism>
<reference evidence="1 2" key="1">
    <citation type="submission" date="2016-10" db="EMBL/GenBank/DDBJ databases">
        <authorList>
            <person name="de Groot N.N."/>
        </authorList>
    </citation>
    <scope>NUCLEOTIDE SEQUENCE [LARGE SCALE GENOMIC DNA]</scope>
    <source>
        <strain evidence="1 2">DSM 28286</strain>
    </source>
</reference>
<protein>
    <submittedName>
        <fullName evidence="1">Uncharacterized protein</fullName>
    </submittedName>
</protein>
<evidence type="ECO:0000313" key="2">
    <source>
        <dbReference type="Proteomes" id="UP000199031"/>
    </source>
</evidence>
<dbReference type="RefSeq" id="WP_090653469.1">
    <property type="nucleotide sequence ID" value="NZ_FOXQ01000001.1"/>
</dbReference>
<keyword evidence="2" id="KW-1185">Reference proteome</keyword>
<dbReference type="STRING" id="1465490.SAMN05444277_101116"/>
<sequence>MELQSEPILLRYGGAHKSSFEMSQDEFQAAAISIVRRAKEKAFSKGRPIYFSKDGKVYAEYADGNIAEVVK</sequence>
<evidence type="ECO:0000313" key="1">
    <source>
        <dbReference type="EMBL" id="SFP54490.1"/>
    </source>
</evidence>